<keyword evidence="5 6" id="KW-0472">Membrane</keyword>
<dbReference type="InterPro" id="IPR002541">
    <property type="entry name" value="Cyt_c_assembly"/>
</dbReference>
<dbReference type="AlphaFoldDB" id="A0A3B0W0G6"/>
<dbReference type="PANTHER" id="PTHR30071:SF1">
    <property type="entry name" value="CYTOCHROME B_B6 PROTEIN-RELATED"/>
    <property type="match status" value="1"/>
</dbReference>
<gene>
    <name evidence="8" type="ORF">MNBD_GAMMA04-1979</name>
</gene>
<feature type="transmembrane region" description="Helical" evidence="6">
    <location>
        <begin position="95"/>
        <end position="114"/>
    </location>
</feature>
<reference evidence="8" key="1">
    <citation type="submission" date="2018-06" db="EMBL/GenBank/DDBJ databases">
        <authorList>
            <person name="Zhirakovskaya E."/>
        </authorList>
    </citation>
    <scope>NUCLEOTIDE SEQUENCE</scope>
</reference>
<feature type="transmembrane region" description="Helical" evidence="6">
    <location>
        <begin position="176"/>
        <end position="200"/>
    </location>
</feature>
<evidence type="ECO:0000313" key="8">
    <source>
        <dbReference type="EMBL" id="VAW49345.1"/>
    </source>
</evidence>
<feature type="transmembrane region" description="Helical" evidence="6">
    <location>
        <begin position="6"/>
        <end position="29"/>
    </location>
</feature>
<comment type="subcellular location">
    <subcellularLocation>
        <location evidence="1">Membrane</location>
        <topology evidence="1">Multi-pass membrane protein</topology>
    </subcellularLocation>
</comment>
<evidence type="ECO:0000256" key="1">
    <source>
        <dbReference type="ARBA" id="ARBA00004141"/>
    </source>
</evidence>
<dbReference type="InterPro" id="IPR045062">
    <property type="entry name" value="Cyt_c_biogenesis_CcsA/CcmC"/>
</dbReference>
<feature type="transmembrane region" description="Helical" evidence="6">
    <location>
        <begin position="212"/>
        <end position="229"/>
    </location>
</feature>
<feature type="transmembrane region" description="Helical" evidence="6">
    <location>
        <begin position="241"/>
        <end position="261"/>
    </location>
</feature>
<name>A0A3B0W0G6_9ZZZZ</name>
<sequence>MEQEQLSLWLAVVAYVLAGMLAIFGVVFTKKYEKSILFFMCSGLALHAVAIALRWIRLEHGPYLTMFEILSSNLFTLMLFFIFFYWRYQPVRPSAAVVLPILFIMMAWMMFVPHDAGMIPASFDTIWLWIHIGFGKVFMGAVLVAVGMGGIIVLRKTTWGGRKFSNLPSNERLDDLAFRFMAVALIFDSLMLIAGALWAHDAWGRYWGWDPLETWAFITWLVLVITLHLRATFKLTCEQGAYLIFAVFALGFLTFYGIPFISDAPHQGTFG</sequence>
<feature type="transmembrane region" description="Helical" evidence="6">
    <location>
        <begin position="69"/>
        <end position="88"/>
    </location>
</feature>
<evidence type="ECO:0000256" key="2">
    <source>
        <dbReference type="ARBA" id="ARBA00022692"/>
    </source>
</evidence>
<keyword evidence="3" id="KW-0201">Cytochrome c-type biogenesis</keyword>
<keyword evidence="2 6" id="KW-0812">Transmembrane</keyword>
<feature type="domain" description="Cytochrome c assembly protein" evidence="7">
    <location>
        <begin position="75"/>
        <end position="262"/>
    </location>
</feature>
<dbReference type="Pfam" id="PF01578">
    <property type="entry name" value="Cytochrom_C_asm"/>
    <property type="match status" value="1"/>
</dbReference>
<accession>A0A3B0W0G6</accession>
<evidence type="ECO:0000256" key="6">
    <source>
        <dbReference type="SAM" id="Phobius"/>
    </source>
</evidence>
<evidence type="ECO:0000259" key="7">
    <source>
        <dbReference type="Pfam" id="PF01578"/>
    </source>
</evidence>
<feature type="transmembrane region" description="Helical" evidence="6">
    <location>
        <begin position="126"/>
        <end position="155"/>
    </location>
</feature>
<evidence type="ECO:0000256" key="3">
    <source>
        <dbReference type="ARBA" id="ARBA00022748"/>
    </source>
</evidence>
<proteinExistence type="predicted"/>
<dbReference type="GO" id="GO:0017004">
    <property type="term" value="P:cytochrome complex assembly"/>
    <property type="evidence" value="ECO:0007669"/>
    <property type="project" value="UniProtKB-KW"/>
</dbReference>
<protein>
    <submittedName>
        <fullName evidence="8">Cytochrome C-type biogenesis protein</fullName>
    </submittedName>
</protein>
<dbReference type="PANTHER" id="PTHR30071">
    <property type="entry name" value="HEME EXPORTER PROTEIN C"/>
    <property type="match status" value="1"/>
</dbReference>
<evidence type="ECO:0000256" key="4">
    <source>
        <dbReference type="ARBA" id="ARBA00022989"/>
    </source>
</evidence>
<keyword evidence="4 6" id="KW-1133">Transmembrane helix</keyword>
<organism evidence="8">
    <name type="scientific">hydrothermal vent metagenome</name>
    <dbReference type="NCBI Taxonomy" id="652676"/>
    <lineage>
        <taxon>unclassified sequences</taxon>
        <taxon>metagenomes</taxon>
        <taxon>ecological metagenomes</taxon>
    </lineage>
</organism>
<dbReference type="GO" id="GO:0005886">
    <property type="term" value="C:plasma membrane"/>
    <property type="evidence" value="ECO:0007669"/>
    <property type="project" value="TreeGrafter"/>
</dbReference>
<evidence type="ECO:0000256" key="5">
    <source>
        <dbReference type="ARBA" id="ARBA00023136"/>
    </source>
</evidence>
<feature type="transmembrane region" description="Helical" evidence="6">
    <location>
        <begin position="36"/>
        <end position="57"/>
    </location>
</feature>
<dbReference type="GO" id="GO:0020037">
    <property type="term" value="F:heme binding"/>
    <property type="evidence" value="ECO:0007669"/>
    <property type="project" value="InterPro"/>
</dbReference>
<dbReference type="EMBL" id="UOFB01000347">
    <property type="protein sequence ID" value="VAW49345.1"/>
    <property type="molecule type" value="Genomic_DNA"/>
</dbReference>